<comment type="caution">
    <text evidence="4">The sequence shown here is derived from an EMBL/GenBank/DDBJ whole genome shotgun (WGS) entry which is preliminary data.</text>
</comment>
<dbReference type="InterPro" id="IPR015421">
    <property type="entry name" value="PyrdxlP-dep_Trfase_major"/>
</dbReference>
<dbReference type="InterPro" id="IPR000277">
    <property type="entry name" value="Cys/Met-Metab_PyrdxlP-dep_enz"/>
</dbReference>
<dbReference type="Pfam" id="PF01053">
    <property type="entry name" value="Cys_Met_Meta_PP"/>
    <property type="match status" value="1"/>
</dbReference>
<evidence type="ECO:0000313" key="4">
    <source>
        <dbReference type="EMBL" id="NDV62244.1"/>
    </source>
</evidence>
<dbReference type="InterPro" id="IPR051750">
    <property type="entry name" value="Trans-sulfuration_enzymes"/>
</dbReference>
<dbReference type="SUPFAM" id="SSF53383">
    <property type="entry name" value="PLP-dependent transferases"/>
    <property type="match status" value="1"/>
</dbReference>
<evidence type="ECO:0000256" key="2">
    <source>
        <dbReference type="ARBA" id="ARBA00022898"/>
    </source>
</evidence>
<proteinExistence type="inferred from homology"/>
<gene>
    <name evidence="4" type="ORF">G0Q06_07275</name>
</gene>
<comment type="similarity">
    <text evidence="3">Belongs to the trans-sulfuration enzymes family.</text>
</comment>
<evidence type="ECO:0000256" key="1">
    <source>
        <dbReference type="ARBA" id="ARBA00001933"/>
    </source>
</evidence>
<dbReference type="Proteomes" id="UP000478417">
    <property type="component" value="Unassembled WGS sequence"/>
</dbReference>
<dbReference type="EMBL" id="JAAGNX010000002">
    <property type="protein sequence ID" value="NDV62244.1"/>
    <property type="molecule type" value="Genomic_DNA"/>
</dbReference>
<keyword evidence="5" id="KW-1185">Reference proteome</keyword>
<keyword evidence="4" id="KW-0808">Transferase</keyword>
<dbReference type="GO" id="GO:0003962">
    <property type="term" value="F:cystathionine gamma-synthase activity"/>
    <property type="evidence" value="ECO:0007669"/>
    <property type="project" value="TreeGrafter"/>
</dbReference>
<dbReference type="GO" id="GO:0030170">
    <property type="term" value="F:pyridoxal phosphate binding"/>
    <property type="evidence" value="ECO:0007669"/>
    <property type="project" value="InterPro"/>
</dbReference>
<dbReference type="GO" id="GO:0019346">
    <property type="term" value="P:transsulfuration"/>
    <property type="evidence" value="ECO:0007669"/>
    <property type="project" value="InterPro"/>
</dbReference>
<accession>A0A6B2M280</accession>
<organism evidence="4 5">
    <name type="scientific">Oceanipulchritudo coccoides</name>
    <dbReference type="NCBI Taxonomy" id="2706888"/>
    <lineage>
        <taxon>Bacteria</taxon>
        <taxon>Pseudomonadati</taxon>
        <taxon>Verrucomicrobiota</taxon>
        <taxon>Opitutia</taxon>
        <taxon>Puniceicoccales</taxon>
        <taxon>Oceanipulchritudinaceae</taxon>
        <taxon>Oceanipulchritudo</taxon>
    </lineage>
</organism>
<dbReference type="PANTHER" id="PTHR42699">
    <property type="match status" value="1"/>
</dbReference>
<dbReference type="AlphaFoldDB" id="A0A6B2M280"/>
<protein>
    <submittedName>
        <fullName evidence="4">PLP-dependent transferase</fullName>
    </submittedName>
</protein>
<dbReference type="PANTHER" id="PTHR42699:SF1">
    <property type="entry name" value="CYSTATHIONINE GAMMA-SYNTHASE-RELATED"/>
    <property type="match status" value="1"/>
</dbReference>
<dbReference type="InterPro" id="IPR015422">
    <property type="entry name" value="PyrdxlP-dep_Trfase_small"/>
</dbReference>
<reference evidence="4 5" key="1">
    <citation type="submission" date="2020-02" db="EMBL/GenBank/DDBJ databases">
        <title>Albibacoteraceae fam. nov., the first described family within the subdivision 4 Verrucomicrobia.</title>
        <authorList>
            <person name="Xi F."/>
        </authorList>
    </citation>
    <scope>NUCLEOTIDE SEQUENCE [LARGE SCALE GENOMIC DNA]</scope>
    <source>
        <strain evidence="4 5">CK1056</strain>
    </source>
</reference>
<evidence type="ECO:0000256" key="3">
    <source>
        <dbReference type="RuleBase" id="RU362118"/>
    </source>
</evidence>
<evidence type="ECO:0000313" key="5">
    <source>
        <dbReference type="Proteomes" id="UP000478417"/>
    </source>
</evidence>
<comment type="cofactor">
    <cofactor evidence="1 3">
        <name>pyridoxal 5'-phosphate</name>
        <dbReference type="ChEBI" id="CHEBI:597326"/>
    </cofactor>
</comment>
<dbReference type="RefSeq" id="WP_163963973.1">
    <property type="nucleotide sequence ID" value="NZ_JAAGNX010000002.1"/>
</dbReference>
<dbReference type="InterPro" id="IPR015424">
    <property type="entry name" value="PyrdxlP-dep_Trfase"/>
</dbReference>
<name>A0A6B2M280_9BACT</name>
<dbReference type="Gene3D" id="3.40.640.10">
    <property type="entry name" value="Type I PLP-dependent aspartate aminotransferase-like (Major domain)"/>
    <property type="match status" value="1"/>
</dbReference>
<dbReference type="Gene3D" id="3.90.1150.10">
    <property type="entry name" value="Aspartate Aminotransferase, domain 1"/>
    <property type="match status" value="1"/>
</dbReference>
<sequence length="500" mass="55629">MPELFKSYPLGDPVNGSPHSVCVSLPTMADVIGYEEKDPKVLSSFTAGYPRFFRNPLITDLSVRLEQEGCMMATDPLLPSEAVARDLSHFLGLNDHSIAPIEEIWTIRLHGDPEIQKEAGIFLQHTGAGLSSREAGHFLQKWFDVPEFEEERRSGSAEENGAVIRSHLHSVYGTAAESDIRLFRSGMNAFYTGFRALQSIQMDRGRDLWIQLGWLYVDTARILERFALPNADPIQLYEVMDLSELKDTLAEHGHRVAGIVTEVPTNPLVQTPDVEQLRELADKYKAALILDPTLVSPHNLNVLKYADLHINSLTKYAASEADVMMGALALNAESPFYDDLLPVVSAFGSRPSDGDLGRMAIQIDRYPETIRQINASTGKIAEFLANHKSVDSIFWAHNQPAAYNYNWLQHREAGPGGIISFSLNKPVAEFYDPSCIVKSPSFGARFTMMCPFMYLAHYDMVKTAKGRAILKKHGIDPDLIRLSVGTEPVEAIIAELGRTL</sequence>
<keyword evidence="2 3" id="KW-0663">Pyridoxal phosphate</keyword>